<dbReference type="Pfam" id="PF02482">
    <property type="entry name" value="Ribosomal_S30AE"/>
    <property type="match status" value="1"/>
</dbReference>
<dbReference type="InterPro" id="IPR036567">
    <property type="entry name" value="RHF-like"/>
</dbReference>
<dbReference type="SUPFAM" id="SSF69754">
    <property type="entry name" value="Ribosome binding protein Y (YfiA homologue)"/>
    <property type="match status" value="1"/>
</dbReference>
<evidence type="ECO:0000313" key="2">
    <source>
        <dbReference type="Proteomes" id="UP000245539"/>
    </source>
</evidence>
<dbReference type="Gene3D" id="3.30.160.100">
    <property type="entry name" value="Ribosome hibernation promotion factor-like"/>
    <property type="match status" value="1"/>
</dbReference>
<dbReference type="RefSeq" id="WP_109838325.1">
    <property type="nucleotide sequence ID" value="NZ_QGKM01000043.1"/>
</dbReference>
<dbReference type="InterPro" id="IPR003489">
    <property type="entry name" value="RHF/RaiA"/>
</dbReference>
<organism evidence="1 2">
    <name type="scientific">Leucothrix pacifica</name>
    <dbReference type="NCBI Taxonomy" id="1247513"/>
    <lineage>
        <taxon>Bacteria</taxon>
        <taxon>Pseudomonadati</taxon>
        <taxon>Pseudomonadota</taxon>
        <taxon>Gammaproteobacteria</taxon>
        <taxon>Thiotrichales</taxon>
        <taxon>Thiotrichaceae</taxon>
        <taxon>Leucothrix</taxon>
    </lineage>
</organism>
<evidence type="ECO:0000313" key="1">
    <source>
        <dbReference type="EMBL" id="PWQ95569.1"/>
    </source>
</evidence>
<dbReference type="OrthoDB" id="121633at2"/>
<evidence type="ECO:0008006" key="3">
    <source>
        <dbReference type="Google" id="ProtNLM"/>
    </source>
</evidence>
<comment type="caution">
    <text evidence="1">The sequence shown here is derived from an EMBL/GenBank/DDBJ whole genome shotgun (WGS) entry which is preliminary data.</text>
</comment>
<protein>
    <recommendedName>
        <fullName evidence="3">Ribosomal subunit interface protein</fullName>
    </recommendedName>
</protein>
<keyword evidence="2" id="KW-1185">Reference proteome</keyword>
<gene>
    <name evidence="1" type="ORF">DKW60_14210</name>
</gene>
<accession>A0A317CB32</accession>
<reference evidence="1 2" key="1">
    <citation type="submission" date="2018-05" db="EMBL/GenBank/DDBJ databases">
        <title>Leucothrix arctica sp. nov., isolated from Arctic seawater.</title>
        <authorList>
            <person name="Choi A."/>
            <person name="Baek K."/>
        </authorList>
    </citation>
    <scope>NUCLEOTIDE SEQUENCE [LARGE SCALE GENOMIC DNA]</scope>
    <source>
        <strain evidence="1 2">JCM 18388</strain>
    </source>
</reference>
<proteinExistence type="predicted"/>
<sequence>MQTTIHSNDFTLTDALENFIKQQVSQSMAKCSDKIESLKIRLKDVNDPKQVKECSVEVRLAHQAPIVVSKRSDNAYASIREAVSRASRTTLRRVKKRRVKKAGLQL</sequence>
<dbReference type="EMBL" id="QGKM01000043">
    <property type="protein sequence ID" value="PWQ95569.1"/>
    <property type="molecule type" value="Genomic_DNA"/>
</dbReference>
<dbReference type="Proteomes" id="UP000245539">
    <property type="component" value="Unassembled WGS sequence"/>
</dbReference>
<dbReference type="AlphaFoldDB" id="A0A317CB32"/>
<name>A0A317CB32_9GAMM</name>